<protein>
    <submittedName>
        <fullName evidence="2">Uncharacterized protein</fullName>
    </submittedName>
</protein>
<reference evidence="2 3" key="1">
    <citation type="submission" date="2019-11" db="EMBL/GenBank/DDBJ databases">
        <authorList>
            <person name="Jiao W.-B."/>
            <person name="Schneeberger K."/>
        </authorList>
    </citation>
    <scope>NUCLEOTIDE SEQUENCE [LARGE SCALE GENOMIC DNA]</scope>
    <source>
        <strain evidence="3">cv. An-1</strain>
    </source>
</reference>
<keyword evidence="1" id="KW-0472">Membrane</keyword>
<evidence type="ECO:0000313" key="2">
    <source>
        <dbReference type="EMBL" id="VYS68221.1"/>
    </source>
</evidence>
<proteinExistence type="predicted"/>
<evidence type="ECO:0000256" key="1">
    <source>
        <dbReference type="SAM" id="Phobius"/>
    </source>
</evidence>
<dbReference type="AlphaFoldDB" id="A0A654G4Z0"/>
<dbReference type="EMBL" id="CACRSJ010000110">
    <property type="protein sequence ID" value="VYS68221.1"/>
    <property type="molecule type" value="Genomic_DNA"/>
</dbReference>
<name>A0A654G4Z0_ARATH</name>
<accession>A0A654G4Z0</accession>
<organism evidence="2 3">
    <name type="scientific">Arabidopsis thaliana</name>
    <name type="common">Mouse-ear cress</name>
    <dbReference type="NCBI Taxonomy" id="3702"/>
    <lineage>
        <taxon>Eukaryota</taxon>
        <taxon>Viridiplantae</taxon>
        <taxon>Streptophyta</taxon>
        <taxon>Embryophyta</taxon>
        <taxon>Tracheophyta</taxon>
        <taxon>Spermatophyta</taxon>
        <taxon>Magnoliopsida</taxon>
        <taxon>eudicotyledons</taxon>
        <taxon>Gunneridae</taxon>
        <taxon>Pentapetalae</taxon>
        <taxon>rosids</taxon>
        <taxon>malvids</taxon>
        <taxon>Brassicales</taxon>
        <taxon>Brassicaceae</taxon>
        <taxon>Camelineae</taxon>
        <taxon>Arabidopsis</taxon>
    </lineage>
</organism>
<keyword evidence="1" id="KW-1133">Transmembrane helix</keyword>
<dbReference type="Proteomes" id="UP000426265">
    <property type="component" value="Unassembled WGS sequence"/>
</dbReference>
<gene>
    <name evidence="2" type="ORF">AN1_LOCUS23615</name>
</gene>
<sequence length="143" mass="16159">MGMIQRKQTIRFLDHFLIMLDVPQSEFLDIAHDHNNSSVAAFQHIYLALQGIGYWRVLTPHGTTVKHGERWRHISPTTLAQSNKKFGSNSLNFGSKFLSQRLCQGSMFGQWLIKGCGLYNVVWSLSLGLLGLLLIIPCTAIYP</sequence>
<keyword evidence="1" id="KW-0812">Transmembrane</keyword>
<evidence type="ECO:0000313" key="3">
    <source>
        <dbReference type="Proteomes" id="UP000426265"/>
    </source>
</evidence>
<feature type="transmembrane region" description="Helical" evidence="1">
    <location>
        <begin position="117"/>
        <end position="142"/>
    </location>
</feature>